<evidence type="ECO:0000313" key="1">
    <source>
        <dbReference type="EMBL" id="KAJ0018321.1"/>
    </source>
</evidence>
<sequence>MPLLRFPVRNEYSLGHPELYEEANKEDPKAVLDGVAVAGLVGILRQLGDLAEFAAEVFHGLQEQVMTTALRSHKLKVRVQHIEASLPHLEKAVLAQTSHIHFAYTADGPILSWIMGFQTNLRENFSKSSCLAGSEWHPRIENEQNHFVYNDLPRFIMDSYEDCRDPPHLHLLDKFDTGGPGSCLKRYSDPTFFKRISGSSIEATAEKLQRDKKTRKSKKKRPSQRNGEISHIASMSSHSGRFHMSSQAVNGRTSSQTASTIDMTLKSDFGDHSNSFDSRTGSGYIECVFNLSSSLQPGDQESKESTSSLMQHIDTLDSRFCDESTRMVDDSFPCSSSQEQTAPRLSCVNWDEKAEIVEPAGQQCDRDEDPEVLSTSFDIDTRDRGNANLENVDQKDVMLSDEDTPELNLDTNQLDEVESEPDTFMDALNTIESESENDLDYQTKREVEQYLSDVRNDRKEDGIYASMGHDSDHYPSTIESHMLSNILPSNGIPCALNSVPSESVVLEQTQISGKSSDSDHSLDTDVCASADILDVSQAESVVIDGPPAESVVDDGPQAESVVVDGQQAESVVVDGPQAESVVVDGPQAESVVIDGSQAESVVTDGPRAESVVTDGPRAESVAIDGHQTESVVADARQAKSVIIDGPRAESVISDPSSSGSRISNSWDQSGDKIISSFSESQQPHAEFSGVQSVTFWTNGNLLGLEPSKPPAFAVSNATGQDYVAQSTSETVGPPNSALKSDGQRGKLNTLVESAESFVAVSSSNNEKVQLPLDYSDSKVEKSIGAQNSINHGHEGGLNVTSVAVSGTELAPDVKVKSTEANQGNDGNSTVVFGLGHRLLVNGFRRKVPLAHDEKSESVGSLVASVLDQDTGHHFDANQPILKTTFVEQFGHGSPLGSLTSSPPLEHMKISFNPIDGLETSKLKLKFPDGNQSDESIRDMFASFQLVPEPAIPLHGYGSDDDDDTFCRSSPYMSDDCLSHQSESNSEQWESDESPGGSKDHELYDALCRMSSMEAVSSSLQMEGTTRNGMHVDRGLQSMYMENGVEPCLSSLDLPSFDAMNPVLNGEIKSNDPKNIQHLENSREVTPLPPPLPPVQWRVTKSHSDVAEEEQYSVSEALKHGLDLKHLESTIYQQRERAPANQLSSKKENIVSNCDSKEDQQKLNRQKEANQDANGKGFDEKEDFLHQIRTKSFSLRPTVTARPTFASGPAANVKVTAILEKANAIRQVVASDDDNWSDN</sequence>
<organism evidence="1 2">
    <name type="scientific">Pistacia integerrima</name>
    <dbReference type="NCBI Taxonomy" id="434235"/>
    <lineage>
        <taxon>Eukaryota</taxon>
        <taxon>Viridiplantae</taxon>
        <taxon>Streptophyta</taxon>
        <taxon>Embryophyta</taxon>
        <taxon>Tracheophyta</taxon>
        <taxon>Spermatophyta</taxon>
        <taxon>Magnoliopsida</taxon>
        <taxon>eudicotyledons</taxon>
        <taxon>Gunneridae</taxon>
        <taxon>Pentapetalae</taxon>
        <taxon>rosids</taxon>
        <taxon>malvids</taxon>
        <taxon>Sapindales</taxon>
        <taxon>Anacardiaceae</taxon>
        <taxon>Pistacia</taxon>
    </lineage>
</organism>
<gene>
    <name evidence="1" type="ORF">Pint_10397</name>
</gene>
<accession>A0ACC0XKZ1</accession>
<proteinExistence type="predicted"/>
<comment type="caution">
    <text evidence="1">The sequence shown here is derived from an EMBL/GenBank/DDBJ whole genome shotgun (WGS) entry which is preliminary data.</text>
</comment>
<evidence type="ECO:0000313" key="2">
    <source>
        <dbReference type="Proteomes" id="UP001163603"/>
    </source>
</evidence>
<name>A0ACC0XKZ1_9ROSI</name>
<reference evidence="2" key="1">
    <citation type="journal article" date="2023" name="G3 (Bethesda)">
        <title>Genome assembly and association tests identify interacting loci associated with vigor, precocity, and sex in interspecific pistachio rootstocks.</title>
        <authorList>
            <person name="Palmer W."/>
            <person name="Jacygrad E."/>
            <person name="Sagayaradj S."/>
            <person name="Cavanaugh K."/>
            <person name="Han R."/>
            <person name="Bertier L."/>
            <person name="Beede B."/>
            <person name="Kafkas S."/>
            <person name="Golino D."/>
            <person name="Preece J."/>
            <person name="Michelmore R."/>
        </authorList>
    </citation>
    <scope>NUCLEOTIDE SEQUENCE [LARGE SCALE GENOMIC DNA]</scope>
</reference>
<dbReference type="EMBL" id="CM047747">
    <property type="protein sequence ID" value="KAJ0018321.1"/>
    <property type="molecule type" value="Genomic_DNA"/>
</dbReference>
<dbReference type="Proteomes" id="UP001163603">
    <property type="component" value="Chromosome 12"/>
</dbReference>
<keyword evidence="2" id="KW-1185">Reference proteome</keyword>
<protein>
    <submittedName>
        <fullName evidence="1">Uncharacterized protein</fullName>
    </submittedName>
</protein>